<gene>
    <name evidence="1" type="ORF">SAMN05444272_4179</name>
</gene>
<organism evidence="1 2">
    <name type="scientific">Roseibium suaedae</name>
    <dbReference type="NCBI Taxonomy" id="735517"/>
    <lineage>
        <taxon>Bacteria</taxon>
        <taxon>Pseudomonadati</taxon>
        <taxon>Pseudomonadota</taxon>
        <taxon>Alphaproteobacteria</taxon>
        <taxon>Hyphomicrobiales</taxon>
        <taxon>Stappiaceae</taxon>
        <taxon>Roseibium</taxon>
    </lineage>
</organism>
<protein>
    <submittedName>
        <fullName evidence="1">Immunity protein 27</fullName>
    </submittedName>
</protein>
<evidence type="ECO:0000313" key="1">
    <source>
        <dbReference type="EMBL" id="SHN12734.1"/>
    </source>
</evidence>
<evidence type="ECO:0000313" key="2">
    <source>
        <dbReference type="Proteomes" id="UP000186002"/>
    </source>
</evidence>
<dbReference type="AlphaFoldDB" id="A0A1M7P7X6"/>
<dbReference type="EMBL" id="FRBW01000006">
    <property type="protein sequence ID" value="SHN12734.1"/>
    <property type="molecule type" value="Genomic_DNA"/>
</dbReference>
<dbReference type="RefSeq" id="WP_175558096.1">
    <property type="nucleotide sequence ID" value="NZ_FRBW01000006.1"/>
</dbReference>
<keyword evidence="2" id="KW-1185">Reference proteome</keyword>
<accession>A0A1M7P7X6</accession>
<dbReference type="STRING" id="735517.SAMN05444272_4179"/>
<dbReference type="Pfam" id="PF15590">
    <property type="entry name" value="Imm27"/>
    <property type="match status" value="1"/>
</dbReference>
<sequence length="65" mass="7614">MSAFEEDEYVGADALSRRTKLTEIRVDPEKWETLYQDMETGDLWVLDYPNSHLHGGGSPRLRRKF</sequence>
<proteinExistence type="predicted"/>
<dbReference type="Proteomes" id="UP000186002">
    <property type="component" value="Unassembled WGS sequence"/>
</dbReference>
<dbReference type="InterPro" id="IPR028960">
    <property type="entry name" value="Imm27"/>
</dbReference>
<name>A0A1M7P7X6_9HYPH</name>
<reference evidence="1 2" key="1">
    <citation type="submission" date="2016-11" db="EMBL/GenBank/DDBJ databases">
        <authorList>
            <person name="Jaros S."/>
            <person name="Januszkiewicz K."/>
            <person name="Wedrychowicz H."/>
        </authorList>
    </citation>
    <scope>NUCLEOTIDE SEQUENCE [LARGE SCALE GENOMIC DNA]</scope>
    <source>
        <strain evidence="1 2">DSM 22153</strain>
    </source>
</reference>